<protein>
    <submittedName>
        <fullName evidence="1">Uncharacterized protein</fullName>
    </submittedName>
</protein>
<dbReference type="AlphaFoldDB" id="A0AAN4ATU8"/>
<evidence type="ECO:0000313" key="2">
    <source>
        <dbReference type="Proteomes" id="UP000003120"/>
    </source>
</evidence>
<name>A0AAN4ATU8_9FUSO</name>
<proteinExistence type="predicted"/>
<accession>A0AAN4ATU8</accession>
<dbReference type="GeneID" id="75075213"/>
<sequence length="132" mass="15414">MKKNFLIHELKRKIEWIKQINHIHHQILFVIPSGTVQADVIWIKDYDKHSTLVPENSESGIHMISLIQSLNKRFFKNASDFDTHFFPEFTEHDALFLENVTLTTAGNTMKLNSLVLFPEEIIAISAIRLREE</sequence>
<evidence type="ECO:0000313" key="1">
    <source>
        <dbReference type="EMBL" id="EJU18785.1"/>
    </source>
</evidence>
<dbReference type="Proteomes" id="UP000003120">
    <property type="component" value="Unassembled WGS sequence"/>
</dbReference>
<reference evidence="1 2" key="1">
    <citation type="submission" date="2012-07" db="EMBL/GenBank/DDBJ databases">
        <authorList>
            <person name="Durkin A.S."/>
            <person name="McCorrison J."/>
            <person name="Torralba M."/>
            <person name="Gillis M."/>
            <person name="Methe B."/>
            <person name="Sutton G."/>
            <person name="Nelson K.E."/>
        </authorList>
    </citation>
    <scope>NUCLEOTIDE SEQUENCE [LARGE SCALE GENOMIC DNA]</scope>
    <source>
        <strain evidence="1 2">Fnf 1007</strain>
    </source>
</reference>
<dbReference type="RefSeq" id="WP_005960397.1">
    <property type="nucleotide sequence ID" value="NZ_ALKK01000011.1"/>
</dbReference>
<organism evidence="1 2">
    <name type="scientific">Fusobacterium necrophorum subsp. funduliforme Fnf 1007</name>
    <dbReference type="NCBI Taxonomy" id="1161424"/>
    <lineage>
        <taxon>Bacteria</taxon>
        <taxon>Fusobacteriati</taxon>
        <taxon>Fusobacteriota</taxon>
        <taxon>Fusobacteriia</taxon>
        <taxon>Fusobacteriales</taxon>
        <taxon>Fusobacteriaceae</taxon>
        <taxon>Fusobacterium</taxon>
    </lineage>
</organism>
<gene>
    <name evidence="1" type="ORF">HMPREF1127_1101</name>
</gene>
<comment type="caution">
    <text evidence="1">The sequence shown here is derived from an EMBL/GenBank/DDBJ whole genome shotgun (WGS) entry which is preliminary data.</text>
</comment>
<dbReference type="EMBL" id="ALKK01000011">
    <property type="protein sequence ID" value="EJU18785.1"/>
    <property type="molecule type" value="Genomic_DNA"/>
</dbReference>